<sequence>MRDRHEQAARPLTPERDHWGDLCPRFPDAAGWRDRLSTVVATHPADRGDLSAALIRSDGIVAWAGAPDLSADTAALATALRTWPGEPHTCTTNGQKGEPGQPAGRKSTGQHRGKV</sequence>
<feature type="region of interest" description="Disordered" evidence="1">
    <location>
        <begin position="1"/>
        <end position="21"/>
    </location>
</feature>
<dbReference type="Proteomes" id="UP000325598">
    <property type="component" value="Unassembled WGS sequence"/>
</dbReference>
<feature type="region of interest" description="Disordered" evidence="1">
    <location>
        <begin position="85"/>
        <end position="115"/>
    </location>
</feature>
<name>A0A5J4LN62_9ACTN</name>
<dbReference type="AlphaFoldDB" id="A0A5J4LN62"/>
<dbReference type="RefSeq" id="WP_359489030.1">
    <property type="nucleotide sequence ID" value="NZ_BLAG01000011.1"/>
</dbReference>
<dbReference type="EMBL" id="BLAG01000011">
    <property type="protein sequence ID" value="GES31775.1"/>
    <property type="molecule type" value="Genomic_DNA"/>
</dbReference>
<reference evidence="2 3" key="1">
    <citation type="submission" date="2019-10" db="EMBL/GenBank/DDBJ databases">
        <title>Whole genome shotgun sequence of Streptomyces angustmyceticus NBRC 3934.</title>
        <authorList>
            <person name="Hosoyama A."/>
            <person name="Ichikawa N."/>
            <person name="Kimura A."/>
            <person name="Kitahashi Y."/>
            <person name="Komaki H."/>
            <person name="Uohara A."/>
        </authorList>
    </citation>
    <scope>NUCLEOTIDE SEQUENCE [LARGE SCALE GENOMIC DNA]</scope>
    <source>
        <strain evidence="2 3">NBRC 3934</strain>
    </source>
</reference>
<proteinExistence type="predicted"/>
<evidence type="ECO:0000256" key="1">
    <source>
        <dbReference type="SAM" id="MobiDB-lite"/>
    </source>
</evidence>
<dbReference type="GeneID" id="96756248"/>
<dbReference type="Gene3D" id="3.40.30.120">
    <property type="match status" value="1"/>
</dbReference>
<comment type="caution">
    <text evidence="2">The sequence shown here is derived from an EMBL/GenBank/DDBJ whole genome shotgun (WGS) entry which is preliminary data.</text>
</comment>
<protein>
    <submittedName>
        <fullName evidence="2">Uncharacterized protein</fullName>
    </submittedName>
</protein>
<organism evidence="2 3">
    <name type="scientific">Streptomyces angustmyceticus</name>
    <dbReference type="NCBI Taxonomy" id="285578"/>
    <lineage>
        <taxon>Bacteria</taxon>
        <taxon>Bacillati</taxon>
        <taxon>Actinomycetota</taxon>
        <taxon>Actinomycetes</taxon>
        <taxon>Kitasatosporales</taxon>
        <taxon>Streptomycetaceae</taxon>
        <taxon>Streptomyces</taxon>
    </lineage>
</organism>
<evidence type="ECO:0000313" key="3">
    <source>
        <dbReference type="Proteomes" id="UP000325598"/>
    </source>
</evidence>
<feature type="compositionally biased region" description="Basic and acidic residues" evidence="1">
    <location>
        <begin position="1"/>
        <end position="20"/>
    </location>
</feature>
<accession>A0A5J4LN62</accession>
<evidence type="ECO:0000313" key="2">
    <source>
        <dbReference type="EMBL" id="GES31775.1"/>
    </source>
</evidence>
<dbReference type="Pfam" id="PF21274">
    <property type="entry name" value="Rng_hyd_C"/>
    <property type="match status" value="1"/>
</dbReference>
<gene>
    <name evidence="2" type="ORF">San01_42620</name>
</gene>
<keyword evidence="3" id="KW-1185">Reference proteome</keyword>